<feature type="transmembrane region" description="Helical" evidence="6">
    <location>
        <begin position="51"/>
        <end position="71"/>
    </location>
</feature>
<reference evidence="7 8" key="1">
    <citation type="journal article" date="2016" name="Mol. Biol. Evol.">
        <title>Comparative Genomics of Early-Diverging Mushroom-Forming Fungi Provides Insights into the Origins of Lignocellulose Decay Capabilities.</title>
        <authorList>
            <person name="Nagy L.G."/>
            <person name="Riley R."/>
            <person name="Tritt A."/>
            <person name="Adam C."/>
            <person name="Daum C."/>
            <person name="Floudas D."/>
            <person name="Sun H."/>
            <person name="Yadav J.S."/>
            <person name="Pangilinan J."/>
            <person name="Larsson K.H."/>
            <person name="Matsuura K."/>
            <person name="Barry K."/>
            <person name="Labutti K."/>
            <person name="Kuo R."/>
            <person name="Ohm R.A."/>
            <person name="Bhattacharya S.S."/>
            <person name="Shirouzu T."/>
            <person name="Yoshinaga Y."/>
            <person name="Martin F.M."/>
            <person name="Grigoriev I.V."/>
            <person name="Hibbett D.S."/>
        </authorList>
    </citation>
    <scope>NUCLEOTIDE SEQUENCE [LARGE SCALE GENOMIC DNA]</scope>
    <source>
        <strain evidence="7 8">HHB12733</strain>
    </source>
</reference>
<feature type="transmembrane region" description="Helical" evidence="6">
    <location>
        <begin position="416"/>
        <end position="435"/>
    </location>
</feature>
<feature type="transmembrane region" description="Helical" evidence="6">
    <location>
        <begin position="176"/>
        <end position="196"/>
    </location>
</feature>
<keyword evidence="3 6" id="KW-1133">Transmembrane helix</keyword>
<feature type="transmembrane region" description="Helical" evidence="6">
    <location>
        <begin position="376"/>
        <end position="395"/>
    </location>
</feature>
<gene>
    <name evidence="7" type="ORF">CALCODRAFT_503060</name>
</gene>
<dbReference type="InterPro" id="IPR036259">
    <property type="entry name" value="MFS_trans_sf"/>
</dbReference>
<evidence type="ECO:0000256" key="6">
    <source>
        <dbReference type="SAM" id="Phobius"/>
    </source>
</evidence>
<dbReference type="Proteomes" id="UP000076842">
    <property type="component" value="Unassembled WGS sequence"/>
</dbReference>
<keyword evidence="2 6" id="KW-0812">Transmembrane</keyword>
<feature type="transmembrane region" description="Helical" evidence="6">
    <location>
        <begin position="441"/>
        <end position="464"/>
    </location>
</feature>
<comment type="subcellular location">
    <subcellularLocation>
        <location evidence="1">Membrane</location>
        <topology evidence="1">Multi-pass membrane protein</topology>
    </subcellularLocation>
</comment>
<evidence type="ECO:0000256" key="4">
    <source>
        <dbReference type="ARBA" id="ARBA00023136"/>
    </source>
</evidence>
<evidence type="ECO:0000313" key="7">
    <source>
        <dbReference type="EMBL" id="KZT51818.1"/>
    </source>
</evidence>
<dbReference type="PANTHER" id="PTHR21576:SF160">
    <property type="entry name" value="NODULIN-LIKE DOMAIN-CONTAINING PROTEIN"/>
    <property type="match status" value="1"/>
</dbReference>
<evidence type="ECO:0000256" key="1">
    <source>
        <dbReference type="ARBA" id="ARBA00004141"/>
    </source>
</evidence>
<protein>
    <submittedName>
        <fullName evidence="7">MFS general substrate transporter</fullName>
    </submittedName>
</protein>
<evidence type="ECO:0000313" key="8">
    <source>
        <dbReference type="Proteomes" id="UP000076842"/>
    </source>
</evidence>
<evidence type="ECO:0000256" key="3">
    <source>
        <dbReference type="ARBA" id="ARBA00022989"/>
    </source>
</evidence>
<dbReference type="Gene3D" id="1.20.1250.20">
    <property type="entry name" value="MFS general substrate transporter like domains"/>
    <property type="match status" value="1"/>
</dbReference>
<name>A0A165D0W4_9BASI</name>
<dbReference type="AlphaFoldDB" id="A0A165D0W4"/>
<dbReference type="PANTHER" id="PTHR21576">
    <property type="entry name" value="UNCHARACTERIZED NODULIN-LIKE PROTEIN"/>
    <property type="match status" value="1"/>
</dbReference>
<evidence type="ECO:0000256" key="2">
    <source>
        <dbReference type="ARBA" id="ARBA00022692"/>
    </source>
</evidence>
<feature type="transmembrane region" description="Helical" evidence="6">
    <location>
        <begin position="78"/>
        <end position="98"/>
    </location>
</feature>
<dbReference type="OrthoDB" id="410267at2759"/>
<keyword evidence="8" id="KW-1185">Reference proteome</keyword>
<dbReference type="SUPFAM" id="SSF103473">
    <property type="entry name" value="MFS general substrate transporter"/>
    <property type="match status" value="1"/>
</dbReference>
<dbReference type="STRING" id="1353952.A0A165D0W4"/>
<feature type="transmembrane region" description="Helical" evidence="6">
    <location>
        <begin position="337"/>
        <end position="356"/>
    </location>
</feature>
<feature type="transmembrane region" description="Helical" evidence="6">
    <location>
        <begin position="149"/>
        <end position="170"/>
    </location>
</feature>
<dbReference type="GO" id="GO:0000329">
    <property type="term" value="C:fungal-type vacuole membrane"/>
    <property type="evidence" value="ECO:0007669"/>
    <property type="project" value="TreeGrafter"/>
</dbReference>
<feature type="compositionally biased region" description="Basic residues" evidence="5">
    <location>
        <begin position="296"/>
        <end position="307"/>
    </location>
</feature>
<feature type="transmembrane region" description="Helical" evidence="6">
    <location>
        <begin position="476"/>
        <end position="494"/>
    </location>
</feature>
<dbReference type="Pfam" id="PF07690">
    <property type="entry name" value="MFS_1"/>
    <property type="match status" value="1"/>
</dbReference>
<sequence length="589" mass="63352">MGEPASLRYRRLASFAGSVLSAVGAGTNYAYSAYAPQLGNRLQLSSTDLNIIGAAGNLGVYLSGPFWGFIVDKRGPSLPLLLASGFLIFGYFGIRLAFDGVLVLSGGWELGMLALFGFCTGGGGNAALTSAVNATAKSFHDKTRASATAVVLSGFGLSAFVFSTLAATLFPGQTSAFLLTLALGTSFAMLIGYMTVRIVPPHHESLVEPPFAHAHAHVVDSHPGHEEAAVFDAMISDEGEEEGVEEEPLDDLDDAYDDEVEPTSTSGLLGAGARVERNPSFELSPPRSMSPGMEAHRRRVSRRRASRRRELPGVGMVKPPEMAVDIHGKDLFLNADFWMLFIILSCLSGTGLMWINNVGSVAQALWRYNHPEDPDGFAKLQAAQVSIVSIFNCLGRILIGVSSDVSSHHLGAKRSYLLSFVALSFIVSQLVASRIERATHLWVASMLLGLSYGSVFGIMPMVSLEWFGMGHFSQNWGFLSLSPLIGGNLFNVLFGRNYDAHSRPVAVGSDTAANSTLAATAGELLRRAGAATDPHKQCFDGRLCYVDSLTLTTIACCLAFVLSFWAAWRDRRRSARREGWTAIGEEPRK</sequence>
<dbReference type="InParanoid" id="A0A165D0W4"/>
<accession>A0A165D0W4</accession>
<feature type="transmembrane region" description="Helical" evidence="6">
    <location>
        <begin position="12"/>
        <end position="31"/>
    </location>
</feature>
<dbReference type="GO" id="GO:0022857">
    <property type="term" value="F:transmembrane transporter activity"/>
    <property type="evidence" value="ECO:0007669"/>
    <property type="project" value="InterPro"/>
</dbReference>
<feature type="transmembrane region" description="Helical" evidence="6">
    <location>
        <begin position="110"/>
        <end position="128"/>
    </location>
</feature>
<proteinExistence type="predicted"/>
<feature type="transmembrane region" description="Helical" evidence="6">
    <location>
        <begin position="549"/>
        <end position="568"/>
    </location>
</feature>
<dbReference type="InterPro" id="IPR011701">
    <property type="entry name" value="MFS"/>
</dbReference>
<organism evidence="7 8">
    <name type="scientific">Calocera cornea HHB12733</name>
    <dbReference type="NCBI Taxonomy" id="1353952"/>
    <lineage>
        <taxon>Eukaryota</taxon>
        <taxon>Fungi</taxon>
        <taxon>Dikarya</taxon>
        <taxon>Basidiomycota</taxon>
        <taxon>Agaricomycotina</taxon>
        <taxon>Dacrymycetes</taxon>
        <taxon>Dacrymycetales</taxon>
        <taxon>Dacrymycetaceae</taxon>
        <taxon>Calocera</taxon>
    </lineage>
</organism>
<evidence type="ECO:0000256" key="5">
    <source>
        <dbReference type="SAM" id="MobiDB-lite"/>
    </source>
</evidence>
<keyword evidence="4 6" id="KW-0472">Membrane</keyword>
<dbReference type="EMBL" id="KV424089">
    <property type="protein sequence ID" value="KZT51818.1"/>
    <property type="molecule type" value="Genomic_DNA"/>
</dbReference>
<feature type="region of interest" description="Disordered" evidence="5">
    <location>
        <begin position="278"/>
        <end position="310"/>
    </location>
</feature>